<dbReference type="GO" id="GO:0009873">
    <property type="term" value="P:ethylene-activated signaling pathway"/>
    <property type="evidence" value="ECO:0007669"/>
    <property type="project" value="InterPro"/>
</dbReference>
<evidence type="ECO:0000313" key="10">
    <source>
        <dbReference type="RefSeq" id="XP_030519580.1"/>
    </source>
</evidence>
<reference evidence="10" key="1">
    <citation type="submission" date="2025-08" db="UniProtKB">
        <authorList>
            <consortium name="RefSeq"/>
        </authorList>
    </citation>
    <scope>IDENTIFICATION</scope>
    <source>
        <tissue evidence="10">Leaf</tissue>
    </source>
</reference>
<dbReference type="PROSITE" id="PS51032">
    <property type="entry name" value="AP2_ERF"/>
    <property type="match status" value="1"/>
</dbReference>
<feature type="region of interest" description="Disordered" evidence="7">
    <location>
        <begin position="219"/>
        <end position="254"/>
    </location>
</feature>
<dbReference type="InterPro" id="IPR016177">
    <property type="entry name" value="DNA-bd_dom_sf"/>
</dbReference>
<dbReference type="KEGG" id="rarg:115733050"/>
<dbReference type="FunFam" id="3.30.730.10:FF:000001">
    <property type="entry name" value="Ethylene-responsive transcription factor 2"/>
    <property type="match status" value="1"/>
</dbReference>
<dbReference type="GO" id="GO:0003677">
    <property type="term" value="F:DNA binding"/>
    <property type="evidence" value="ECO:0007669"/>
    <property type="project" value="UniProtKB-KW"/>
</dbReference>
<dbReference type="SMART" id="SM00380">
    <property type="entry name" value="AP2"/>
    <property type="match status" value="1"/>
</dbReference>
<evidence type="ECO:0000259" key="8">
    <source>
        <dbReference type="PROSITE" id="PS51032"/>
    </source>
</evidence>
<evidence type="ECO:0000256" key="4">
    <source>
        <dbReference type="ARBA" id="ARBA00023163"/>
    </source>
</evidence>
<evidence type="ECO:0000313" key="9">
    <source>
        <dbReference type="Proteomes" id="UP000827889"/>
    </source>
</evidence>
<proteinExistence type="inferred from homology"/>
<evidence type="ECO:0000256" key="6">
    <source>
        <dbReference type="ARBA" id="ARBA00024343"/>
    </source>
</evidence>
<dbReference type="OrthoDB" id="688329at2759"/>
<dbReference type="InterPro" id="IPR044808">
    <property type="entry name" value="ERF_plant"/>
</dbReference>
<feature type="compositionally biased region" description="Low complexity" evidence="7">
    <location>
        <begin position="231"/>
        <end position="245"/>
    </location>
</feature>
<dbReference type="Gene3D" id="3.30.730.10">
    <property type="entry name" value="AP2/ERF domain"/>
    <property type="match status" value="1"/>
</dbReference>
<comment type="similarity">
    <text evidence="6">Belongs to the AP2/ERF transcription factor family. ERF subfamily.</text>
</comment>
<dbReference type="GO" id="GO:0003700">
    <property type="term" value="F:DNA-binding transcription factor activity"/>
    <property type="evidence" value="ECO:0007669"/>
    <property type="project" value="InterPro"/>
</dbReference>
<sequence>MLEEIIGPFETDRFDALKSICDHLFEDDDDGGVNPTFYAPAPANTYSRSSSFSNLFLTESWSELALKVDNSEDMLVYGAMYDALNSRWTMPLASNQELDFEVTTIGYDITGLASNREIDFEVMTCDSNSIDSGTEKKPEMVEQEVQVPVEKTHYKGVRRRPWGKYAAEIRDPKKNGARIWLGTYERPEDAALAYDRAAFKMRGSKAKVNFPHLIGSTEHEPVRVRRKRVSAEPSSPSASGDDGSVTGTKRRKREVNVDAELDFGTPMPLPILEMGFWSGDEQFLL</sequence>
<evidence type="ECO:0000256" key="5">
    <source>
        <dbReference type="ARBA" id="ARBA00023242"/>
    </source>
</evidence>
<dbReference type="PANTHER" id="PTHR31190">
    <property type="entry name" value="DNA-BINDING DOMAIN"/>
    <property type="match status" value="1"/>
</dbReference>
<dbReference type="Pfam" id="PF00847">
    <property type="entry name" value="AP2"/>
    <property type="match status" value="1"/>
</dbReference>
<dbReference type="PRINTS" id="PR00367">
    <property type="entry name" value="ETHRSPELEMNT"/>
</dbReference>
<accession>A0A8B8NAX0</accession>
<name>A0A8B8NAX0_9MYRT</name>
<dbReference type="Proteomes" id="UP000827889">
    <property type="component" value="Chromosome 5"/>
</dbReference>
<evidence type="ECO:0000256" key="7">
    <source>
        <dbReference type="SAM" id="MobiDB-lite"/>
    </source>
</evidence>
<dbReference type="AlphaFoldDB" id="A0A8B8NAX0"/>
<dbReference type="PANTHER" id="PTHR31190:SF102">
    <property type="entry name" value="AP2_ERF DOMAIN-CONTAINING PROTEIN"/>
    <property type="match status" value="1"/>
</dbReference>
<protein>
    <submittedName>
        <fullName evidence="10">Ethylene-responsive transcription factor 13-like</fullName>
    </submittedName>
</protein>
<evidence type="ECO:0000256" key="1">
    <source>
        <dbReference type="ARBA" id="ARBA00004123"/>
    </source>
</evidence>
<keyword evidence="2" id="KW-0805">Transcription regulation</keyword>
<keyword evidence="4" id="KW-0804">Transcription</keyword>
<evidence type="ECO:0000256" key="3">
    <source>
        <dbReference type="ARBA" id="ARBA00023125"/>
    </source>
</evidence>
<dbReference type="CDD" id="cd00018">
    <property type="entry name" value="AP2"/>
    <property type="match status" value="1"/>
</dbReference>
<comment type="subcellular location">
    <subcellularLocation>
        <location evidence="1">Nucleus</location>
    </subcellularLocation>
</comment>
<gene>
    <name evidence="10" type="primary">LOC115733050</name>
</gene>
<dbReference type="SUPFAM" id="SSF54171">
    <property type="entry name" value="DNA-binding domain"/>
    <property type="match status" value="1"/>
</dbReference>
<organism evidence="9 10">
    <name type="scientific">Rhodamnia argentea</name>
    <dbReference type="NCBI Taxonomy" id="178133"/>
    <lineage>
        <taxon>Eukaryota</taxon>
        <taxon>Viridiplantae</taxon>
        <taxon>Streptophyta</taxon>
        <taxon>Embryophyta</taxon>
        <taxon>Tracheophyta</taxon>
        <taxon>Spermatophyta</taxon>
        <taxon>Magnoliopsida</taxon>
        <taxon>eudicotyledons</taxon>
        <taxon>Gunneridae</taxon>
        <taxon>Pentapetalae</taxon>
        <taxon>rosids</taxon>
        <taxon>malvids</taxon>
        <taxon>Myrtales</taxon>
        <taxon>Myrtaceae</taxon>
        <taxon>Myrtoideae</taxon>
        <taxon>Myrteae</taxon>
        <taxon>Australasian group</taxon>
        <taxon>Rhodamnia</taxon>
    </lineage>
</organism>
<evidence type="ECO:0000256" key="2">
    <source>
        <dbReference type="ARBA" id="ARBA00023015"/>
    </source>
</evidence>
<feature type="domain" description="AP2/ERF" evidence="8">
    <location>
        <begin position="153"/>
        <end position="211"/>
    </location>
</feature>
<dbReference type="InterPro" id="IPR001471">
    <property type="entry name" value="AP2/ERF_dom"/>
</dbReference>
<dbReference type="InterPro" id="IPR036955">
    <property type="entry name" value="AP2/ERF_dom_sf"/>
</dbReference>
<dbReference type="GeneID" id="115733050"/>
<keyword evidence="9" id="KW-1185">Reference proteome</keyword>
<dbReference type="RefSeq" id="XP_030519580.1">
    <property type="nucleotide sequence ID" value="XM_030663720.2"/>
</dbReference>
<dbReference type="GO" id="GO:0005634">
    <property type="term" value="C:nucleus"/>
    <property type="evidence" value="ECO:0007669"/>
    <property type="project" value="UniProtKB-SubCell"/>
</dbReference>
<keyword evidence="5" id="KW-0539">Nucleus</keyword>
<keyword evidence="3" id="KW-0238">DNA-binding</keyword>